<evidence type="ECO:0000256" key="2">
    <source>
        <dbReference type="ARBA" id="ARBA00005080"/>
    </source>
</evidence>
<dbReference type="GO" id="GO:0006729">
    <property type="term" value="P:tetrahydrobiopterin biosynthetic process"/>
    <property type="evidence" value="ECO:0007669"/>
    <property type="project" value="TreeGrafter"/>
</dbReference>
<comment type="similarity">
    <text evidence="3 8">Belongs to the GTP cyclohydrolase I family.</text>
</comment>
<dbReference type="Gene3D" id="1.10.286.10">
    <property type="match status" value="1"/>
</dbReference>
<evidence type="ECO:0000256" key="4">
    <source>
        <dbReference type="ARBA" id="ARBA00011857"/>
    </source>
</evidence>
<evidence type="ECO:0000256" key="5">
    <source>
        <dbReference type="ARBA" id="ARBA00022563"/>
    </source>
</evidence>
<dbReference type="InterPro" id="IPR001474">
    <property type="entry name" value="GTP_CycHdrlase_I"/>
</dbReference>
<dbReference type="NCBIfam" id="TIGR00063">
    <property type="entry name" value="folE"/>
    <property type="match status" value="1"/>
</dbReference>
<protein>
    <recommendedName>
        <fullName evidence="8">GTP cyclohydrolase 1</fullName>
        <ecNumber evidence="8">3.5.4.16</ecNumber>
    </recommendedName>
    <alternativeName>
        <fullName evidence="8">GTP cyclohydrolase I</fullName>
        <shortName evidence="8">GTP-CH-I</shortName>
    </alternativeName>
</protein>
<evidence type="ECO:0000256" key="8">
    <source>
        <dbReference type="HAMAP-Rule" id="MF_00223"/>
    </source>
</evidence>
<keyword evidence="7 8" id="KW-0342">GTP-binding</keyword>
<evidence type="ECO:0000256" key="7">
    <source>
        <dbReference type="ARBA" id="ARBA00023134"/>
    </source>
</evidence>
<dbReference type="HAMAP" id="MF_00223">
    <property type="entry name" value="FolE"/>
    <property type="match status" value="1"/>
</dbReference>
<dbReference type="PANTHER" id="PTHR11109:SF7">
    <property type="entry name" value="GTP CYCLOHYDROLASE 1"/>
    <property type="match status" value="1"/>
</dbReference>
<dbReference type="InterPro" id="IPR018234">
    <property type="entry name" value="GTP_CycHdrlase_I_CS"/>
</dbReference>
<feature type="domain" description="GTP cyclohydrolase I" evidence="9">
    <location>
        <begin position="19"/>
        <end position="195"/>
    </location>
</feature>
<dbReference type="GO" id="GO:0008270">
    <property type="term" value="F:zinc ion binding"/>
    <property type="evidence" value="ECO:0007669"/>
    <property type="project" value="UniProtKB-UniRule"/>
</dbReference>
<dbReference type="NCBIfam" id="NF006826">
    <property type="entry name" value="PRK09347.1-3"/>
    <property type="match status" value="1"/>
</dbReference>
<dbReference type="Gene3D" id="3.30.1130.10">
    <property type="match status" value="1"/>
</dbReference>
<evidence type="ECO:0000256" key="6">
    <source>
        <dbReference type="ARBA" id="ARBA00022801"/>
    </source>
</evidence>
<sequence>MPDAVSAALDARPTVAEAEEAVRTLLRWAGDDPDREGLLGTPGRVVRAYGEFFAGYAMEPQEILARTFEEIDGYDEIVALRDIRFESHCEHHMVPVVGTAHVAYLPRTRVVGISKLARVVEGSAKRFTIQERMTAQIANAITTVLDPRGVAVVVQASHQCMTTRGVHKPGVAMITSRMTGVFREDPGARLELFSLLGMRPGAGPEGAC</sequence>
<dbReference type="FunFam" id="1.10.286.10:FF:000001">
    <property type="entry name" value="GTP cyclohydrolase 1"/>
    <property type="match status" value="1"/>
</dbReference>
<comment type="subunit">
    <text evidence="8">Homopolymer.</text>
</comment>
<dbReference type="GO" id="GO:0003934">
    <property type="term" value="F:GTP cyclohydrolase I activity"/>
    <property type="evidence" value="ECO:0007669"/>
    <property type="project" value="UniProtKB-UniRule"/>
</dbReference>
<feature type="binding site" evidence="8">
    <location>
        <position position="160"/>
    </location>
    <ligand>
        <name>Zn(2+)</name>
        <dbReference type="ChEBI" id="CHEBI:29105"/>
    </ligand>
</feature>
<dbReference type="UniPathway" id="UPA00848">
    <property type="reaction ID" value="UER00151"/>
</dbReference>
<keyword evidence="5 8" id="KW-0554">One-carbon metabolism</keyword>
<dbReference type="InterPro" id="IPR043133">
    <property type="entry name" value="GTP-CH-I_C/QueF"/>
</dbReference>
<comment type="caution">
    <text evidence="10">The sequence shown here is derived from an EMBL/GenBank/DDBJ whole genome shotgun (WGS) entry which is preliminary data.</text>
</comment>
<dbReference type="Proteomes" id="UP000257706">
    <property type="component" value="Unassembled WGS sequence"/>
</dbReference>
<comment type="catalytic activity">
    <reaction evidence="1 8">
        <text>GTP + H2O = 7,8-dihydroneopterin 3'-triphosphate + formate + H(+)</text>
        <dbReference type="Rhea" id="RHEA:17473"/>
        <dbReference type="ChEBI" id="CHEBI:15377"/>
        <dbReference type="ChEBI" id="CHEBI:15378"/>
        <dbReference type="ChEBI" id="CHEBI:15740"/>
        <dbReference type="ChEBI" id="CHEBI:37565"/>
        <dbReference type="ChEBI" id="CHEBI:58462"/>
        <dbReference type="EC" id="3.5.4.16"/>
    </reaction>
</comment>
<dbReference type="GO" id="GO:0046654">
    <property type="term" value="P:tetrahydrofolate biosynthetic process"/>
    <property type="evidence" value="ECO:0007669"/>
    <property type="project" value="UniProtKB-UniRule"/>
</dbReference>
<organism evidence="10 11">
    <name type="scientific">Tistrella mobilis</name>
    <dbReference type="NCBI Taxonomy" id="171437"/>
    <lineage>
        <taxon>Bacteria</taxon>
        <taxon>Pseudomonadati</taxon>
        <taxon>Pseudomonadota</taxon>
        <taxon>Alphaproteobacteria</taxon>
        <taxon>Geminicoccales</taxon>
        <taxon>Geminicoccaceae</taxon>
        <taxon>Tistrella</taxon>
    </lineage>
</organism>
<dbReference type="EMBL" id="DMAI01000355">
    <property type="protein sequence ID" value="HAE50051.1"/>
    <property type="molecule type" value="Genomic_DNA"/>
</dbReference>
<dbReference type="InterPro" id="IPR020602">
    <property type="entry name" value="GTP_CycHdrlase_I_dom"/>
</dbReference>
<dbReference type="GO" id="GO:0005525">
    <property type="term" value="F:GTP binding"/>
    <property type="evidence" value="ECO:0007669"/>
    <property type="project" value="UniProtKB-KW"/>
</dbReference>
<dbReference type="PROSITE" id="PS00859">
    <property type="entry name" value="GTP_CYCLOHYDROL_1_1"/>
    <property type="match status" value="1"/>
</dbReference>
<dbReference type="NCBIfam" id="NF006825">
    <property type="entry name" value="PRK09347.1-2"/>
    <property type="match status" value="1"/>
</dbReference>
<keyword evidence="8" id="KW-0547">Nucleotide-binding</keyword>
<accession>A0A3B9IQA3</accession>
<dbReference type="InterPro" id="IPR043134">
    <property type="entry name" value="GTP-CH-I_N"/>
</dbReference>
<feature type="binding site" evidence="8">
    <location>
        <position position="92"/>
    </location>
    <ligand>
        <name>Zn(2+)</name>
        <dbReference type="ChEBI" id="CHEBI:29105"/>
    </ligand>
</feature>
<evidence type="ECO:0000313" key="11">
    <source>
        <dbReference type="Proteomes" id="UP000257706"/>
    </source>
</evidence>
<dbReference type="PANTHER" id="PTHR11109">
    <property type="entry name" value="GTP CYCLOHYDROLASE I"/>
    <property type="match status" value="1"/>
</dbReference>
<dbReference type="Pfam" id="PF01227">
    <property type="entry name" value="GTP_cyclohydroI"/>
    <property type="match status" value="1"/>
</dbReference>
<evidence type="ECO:0000259" key="9">
    <source>
        <dbReference type="Pfam" id="PF01227"/>
    </source>
</evidence>
<keyword evidence="6 8" id="KW-0378">Hydrolase</keyword>
<dbReference type="GO" id="GO:0005737">
    <property type="term" value="C:cytoplasm"/>
    <property type="evidence" value="ECO:0007669"/>
    <property type="project" value="TreeGrafter"/>
</dbReference>
<evidence type="ECO:0000256" key="1">
    <source>
        <dbReference type="ARBA" id="ARBA00001052"/>
    </source>
</evidence>
<dbReference type="GO" id="GO:0006730">
    <property type="term" value="P:one-carbon metabolic process"/>
    <property type="evidence" value="ECO:0007669"/>
    <property type="project" value="UniProtKB-UniRule"/>
</dbReference>
<proteinExistence type="inferred from homology"/>
<reference evidence="10 11" key="1">
    <citation type="journal article" date="2018" name="Nat. Biotechnol.">
        <title>A standardized bacterial taxonomy based on genome phylogeny substantially revises the tree of life.</title>
        <authorList>
            <person name="Parks D.H."/>
            <person name="Chuvochina M."/>
            <person name="Waite D.W."/>
            <person name="Rinke C."/>
            <person name="Skarshewski A."/>
            <person name="Chaumeil P.A."/>
            <person name="Hugenholtz P."/>
        </authorList>
    </citation>
    <scope>NUCLEOTIDE SEQUENCE [LARGE SCALE GENOMIC DNA]</scope>
    <source>
        <strain evidence="10">UBA8739</strain>
    </source>
</reference>
<keyword evidence="8" id="KW-0479">Metal-binding</keyword>
<comment type="subunit">
    <text evidence="4">Toroid-shaped homodecamer, composed of two pentamers of five dimers.</text>
</comment>
<evidence type="ECO:0000256" key="3">
    <source>
        <dbReference type="ARBA" id="ARBA00008085"/>
    </source>
</evidence>
<name>A0A3B9IQA3_9PROT</name>
<feature type="binding site" evidence="8">
    <location>
        <position position="89"/>
    </location>
    <ligand>
        <name>Zn(2+)</name>
        <dbReference type="ChEBI" id="CHEBI:29105"/>
    </ligand>
</feature>
<dbReference type="AlphaFoldDB" id="A0A3B9IQA3"/>
<comment type="pathway">
    <text evidence="2 8">Cofactor biosynthesis; 7,8-dihydroneopterin triphosphate biosynthesis; 7,8-dihydroneopterin triphosphate from GTP: step 1/1.</text>
</comment>
<keyword evidence="8" id="KW-0862">Zinc</keyword>
<evidence type="ECO:0000313" key="10">
    <source>
        <dbReference type="EMBL" id="HAE50051.1"/>
    </source>
</evidence>
<dbReference type="FunFam" id="3.30.1130.10:FF:000001">
    <property type="entry name" value="GTP cyclohydrolase 1"/>
    <property type="match status" value="1"/>
</dbReference>
<dbReference type="EC" id="3.5.4.16" evidence="8"/>
<dbReference type="SUPFAM" id="SSF55620">
    <property type="entry name" value="Tetrahydrobiopterin biosynthesis enzymes-like"/>
    <property type="match status" value="1"/>
</dbReference>
<gene>
    <name evidence="8 10" type="primary">folE</name>
    <name evidence="10" type="ORF">DCK97_21785</name>
</gene>